<gene>
    <name evidence="1" type="ORF">S06H3_56074</name>
</gene>
<feature type="non-terminal residue" evidence="1">
    <location>
        <position position="54"/>
    </location>
</feature>
<protein>
    <submittedName>
        <fullName evidence="1">Uncharacterized protein</fullName>
    </submittedName>
</protein>
<name>X1Q4Z3_9ZZZZ</name>
<comment type="caution">
    <text evidence="1">The sequence shown here is derived from an EMBL/GenBank/DDBJ whole genome shotgun (WGS) entry which is preliminary data.</text>
</comment>
<dbReference type="AlphaFoldDB" id="X1Q4Z3"/>
<evidence type="ECO:0000313" key="1">
    <source>
        <dbReference type="EMBL" id="GAI49816.1"/>
    </source>
</evidence>
<proteinExistence type="predicted"/>
<sequence>MFVHKVLLKYYFGIRIVDCGFPVKRFKRFKRFQRLLRINDYNDNIKDILKNEKR</sequence>
<dbReference type="EMBL" id="BARV01036036">
    <property type="protein sequence ID" value="GAI49816.1"/>
    <property type="molecule type" value="Genomic_DNA"/>
</dbReference>
<accession>X1Q4Z3</accession>
<reference evidence="1" key="1">
    <citation type="journal article" date="2014" name="Front. Microbiol.">
        <title>High frequency of phylogenetically diverse reductive dehalogenase-homologous genes in deep subseafloor sedimentary metagenomes.</title>
        <authorList>
            <person name="Kawai M."/>
            <person name="Futagami T."/>
            <person name="Toyoda A."/>
            <person name="Takaki Y."/>
            <person name="Nishi S."/>
            <person name="Hori S."/>
            <person name="Arai W."/>
            <person name="Tsubouchi T."/>
            <person name="Morono Y."/>
            <person name="Uchiyama I."/>
            <person name="Ito T."/>
            <person name="Fujiyama A."/>
            <person name="Inagaki F."/>
            <person name="Takami H."/>
        </authorList>
    </citation>
    <scope>NUCLEOTIDE SEQUENCE</scope>
    <source>
        <strain evidence="1">Expedition CK06-06</strain>
    </source>
</reference>
<organism evidence="1">
    <name type="scientific">marine sediment metagenome</name>
    <dbReference type="NCBI Taxonomy" id="412755"/>
    <lineage>
        <taxon>unclassified sequences</taxon>
        <taxon>metagenomes</taxon>
        <taxon>ecological metagenomes</taxon>
    </lineage>
</organism>